<feature type="domain" description="TonB-dependent receptor plug" evidence="16">
    <location>
        <begin position="83"/>
        <end position="176"/>
    </location>
</feature>
<dbReference type="EMBL" id="CP046052">
    <property type="protein sequence ID" value="QGM44779.1"/>
    <property type="molecule type" value="Genomic_DNA"/>
</dbReference>
<reference evidence="17 18" key="1">
    <citation type="submission" date="2019-11" db="EMBL/GenBank/DDBJ databases">
        <title>The genome sequence of Methylocystis heyeri.</title>
        <authorList>
            <person name="Oshkin I.Y."/>
            <person name="Miroshnikov K."/>
            <person name="Dedysh S.N."/>
        </authorList>
    </citation>
    <scope>NUCLEOTIDE SEQUENCE [LARGE SCALE GENOMIC DNA]</scope>
    <source>
        <strain evidence="17 18">H2</strain>
    </source>
</reference>
<dbReference type="KEGG" id="mhey:H2LOC_003235"/>
<keyword evidence="18" id="KW-1185">Reference proteome</keyword>
<dbReference type="InterPro" id="IPR037066">
    <property type="entry name" value="Plug_dom_sf"/>
</dbReference>
<keyword evidence="10 12" id="KW-0472">Membrane</keyword>
<evidence type="ECO:0000256" key="5">
    <source>
        <dbReference type="ARBA" id="ARBA00022692"/>
    </source>
</evidence>
<proteinExistence type="inferred from homology"/>
<dbReference type="GO" id="GO:0009279">
    <property type="term" value="C:cell outer membrane"/>
    <property type="evidence" value="ECO:0007669"/>
    <property type="project" value="UniProtKB-SubCell"/>
</dbReference>
<dbReference type="Pfam" id="PF00593">
    <property type="entry name" value="TonB_dep_Rec_b-barrel"/>
    <property type="match status" value="1"/>
</dbReference>
<keyword evidence="6" id="KW-0732">Signal</keyword>
<evidence type="ECO:0000256" key="10">
    <source>
        <dbReference type="ARBA" id="ARBA00023136"/>
    </source>
</evidence>
<dbReference type="AlphaFoldDB" id="A0A6B8KAA1"/>
<evidence type="ECO:0000256" key="4">
    <source>
        <dbReference type="ARBA" id="ARBA00022496"/>
    </source>
</evidence>
<feature type="domain" description="TonB-dependent receptor-like beta-barrel" evidence="15">
    <location>
        <begin position="274"/>
        <end position="731"/>
    </location>
</feature>
<dbReference type="InterPro" id="IPR000531">
    <property type="entry name" value="Beta-barrel_TonB"/>
</dbReference>
<evidence type="ECO:0000259" key="15">
    <source>
        <dbReference type="Pfam" id="PF00593"/>
    </source>
</evidence>
<dbReference type="Gene3D" id="2.170.130.10">
    <property type="entry name" value="TonB-dependent receptor, plug domain"/>
    <property type="match status" value="1"/>
</dbReference>
<organism evidence="17 18">
    <name type="scientific">Methylocystis heyeri</name>
    <dbReference type="NCBI Taxonomy" id="391905"/>
    <lineage>
        <taxon>Bacteria</taxon>
        <taxon>Pseudomonadati</taxon>
        <taxon>Pseudomonadota</taxon>
        <taxon>Alphaproteobacteria</taxon>
        <taxon>Hyphomicrobiales</taxon>
        <taxon>Methylocystaceae</taxon>
        <taxon>Methylocystis</taxon>
    </lineage>
</organism>
<keyword evidence="17" id="KW-0675">Receptor</keyword>
<keyword evidence="11 12" id="KW-0998">Cell outer membrane</keyword>
<keyword evidence="7" id="KW-0408">Iron</keyword>
<evidence type="ECO:0000256" key="1">
    <source>
        <dbReference type="ARBA" id="ARBA00004571"/>
    </source>
</evidence>
<feature type="region of interest" description="Disordered" evidence="14">
    <location>
        <begin position="34"/>
        <end position="65"/>
    </location>
</feature>
<evidence type="ECO:0000256" key="13">
    <source>
        <dbReference type="RuleBase" id="RU003357"/>
    </source>
</evidence>
<evidence type="ECO:0000256" key="2">
    <source>
        <dbReference type="ARBA" id="ARBA00022448"/>
    </source>
</evidence>
<dbReference type="InterPro" id="IPR039426">
    <property type="entry name" value="TonB-dep_rcpt-like"/>
</dbReference>
<keyword evidence="3 12" id="KW-1134">Transmembrane beta strand</keyword>
<evidence type="ECO:0000256" key="7">
    <source>
        <dbReference type="ARBA" id="ARBA00023004"/>
    </source>
</evidence>
<keyword evidence="9 13" id="KW-0798">TonB box</keyword>
<comment type="subcellular location">
    <subcellularLocation>
        <location evidence="1 12">Cell outer membrane</location>
        <topology evidence="1 12">Multi-pass membrane protein</topology>
    </subcellularLocation>
</comment>
<sequence>MLKRDLIGHAGAGALAIFYVGNALAQQSLPPIEIGAPANSGEKPAESSSTQPESGPPVQQTTAGPVRGYQALTARVTRFETPIKELPLSVVVLPRKVIDDQQAISQSEVFRNVSGLQPVSPLFPGGIGPSLRGMRAERYIDGLPNYNDFGVRDLLANVERIEVLKGPASILFQGGASPVGGVVNVVSKLPTADRFAEVGVRGGGYSYASPYIDVNQPLTENKSVLFRLTAQYETTRSNIDVVNRRSYTINPTIKFAPTDATSFVVQGSLSRRDQPDYPGLPAIGAIDTTYYSVRPTAFLSNPGLPTTGTSSSGATVRFDHKFDETFSTSTSARFSSSSLYEPSQIPFGNKPTFYRDSFLSRMIGGPSQFYVADTIMDEQSSELSITSNLMAKFDAGPTRNQILLGGDFNRVWDQGFLSGANATPPDPAIQRLLNLFGLGAYASYYPTLIDFRAPVFPPYVYPFPGQGGYTIFSRIDNNYQNAGATAQIQSTLFERLHILAAGRVAFVDIYSEQSATRPATKFNSSQTAFLPRVGALFDLTNWLSVYGSYAEGLRPVTFFSGLGGAAPKPEGSEQWEAGVKLDGPWGLAGTLAWFDLKRTNVPTTLSGMVTQYQAGEWHSSGVEADLTWQPTASLSFLASYAHIDAKVSKDLNPAIQNAPLNLAPHDSGRLWGNYAFDGLFEGWSFGAGLYAASSQVIEIGGPWSTSGYVTFDSALTFKHENFTFSISGKNLTDHRYFVPYPYLSGRVAPGEGRTFFANLSLRM</sequence>
<dbReference type="PANTHER" id="PTHR32552:SF68">
    <property type="entry name" value="FERRICHROME OUTER MEMBRANE TRANSPORTER_PHAGE RECEPTOR"/>
    <property type="match status" value="1"/>
</dbReference>
<dbReference type="RefSeq" id="WP_136495077.1">
    <property type="nucleotide sequence ID" value="NZ_CP046052.1"/>
</dbReference>
<dbReference type="Proteomes" id="UP000309061">
    <property type="component" value="Chromosome"/>
</dbReference>
<evidence type="ECO:0000259" key="16">
    <source>
        <dbReference type="Pfam" id="PF07715"/>
    </source>
</evidence>
<evidence type="ECO:0000256" key="3">
    <source>
        <dbReference type="ARBA" id="ARBA00022452"/>
    </source>
</evidence>
<evidence type="ECO:0000256" key="6">
    <source>
        <dbReference type="ARBA" id="ARBA00022729"/>
    </source>
</evidence>
<keyword evidence="8" id="KW-0406">Ion transport</keyword>
<evidence type="ECO:0000256" key="14">
    <source>
        <dbReference type="SAM" id="MobiDB-lite"/>
    </source>
</evidence>
<dbReference type="InterPro" id="IPR036942">
    <property type="entry name" value="Beta-barrel_TonB_sf"/>
</dbReference>
<dbReference type="CDD" id="cd01347">
    <property type="entry name" value="ligand_gated_channel"/>
    <property type="match status" value="1"/>
</dbReference>
<evidence type="ECO:0000256" key="11">
    <source>
        <dbReference type="ARBA" id="ARBA00023237"/>
    </source>
</evidence>
<accession>A0A6B8KAA1</accession>
<dbReference type="InterPro" id="IPR012910">
    <property type="entry name" value="Plug_dom"/>
</dbReference>
<dbReference type="Gene3D" id="2.40.170.20">
    <property type="entry name" value="TonB-dependent receptor, beta-barrel domain"/>
    <property type="match status" value="1"/>
</dbReference>
<keyword evidence="2 12" id="KW-0813">Transport</keyword>
<gene>
    <name evidence="17" type="ORF">H2LOC_003235</name>
</gene>
<feature type="compositionally biased region" description="Polar residues" evidence="14">
    <location>
        <begin position="46"/>
        <end position="63"/>
    </location>
</feature>
<evidence type="ECO:0000256" key="12">
    <source>
        <dbReference type="PROSITE-ProRule" id="PRU01360"/>
    </source>
</evidence>
<evidence type="ECO:0000256" key="8">
    <source>
        <dbReference type="ARBA" id="ARBA00023065"/>
    </source>
</evidence>
<dbReference type="PROSITE" id="PS52016">
    <property type="entry name" value="TONB_DEPENDENT_REC_3"/>
    <property type="match status" value="1"/>
</dbReference>
<evidence type="ECO:0000313" key="17">
    <source>
        <dbReference type="EMBL" id="QGM44779.1"/>
    </source>
</evidence>
<name>A0A6B8KAA1_9HYPH</name>
<evidence type="ECO:0000313" key="18">
    <source>
        <dbReference type="Proteomes" id="UP000309061"/>
    </source>
</evidence>
<dbReference type="PANTHER" id="PTHR32552">
    <property type="entry name" value="FERRICHROME IRON RECEPTOR-RELATED"/>
    <property type="match status" value="1"/>
</dbReference>
<protein>
    <submittedName>
        <fullName evidence="17">TonB-dependent receptor plug domain-containing protein</fullName>
    </submittedName>
</protein>
<dbReference type="OrthoDB" id="9760333at2"/>
<dbReference type="GO" id="GO:0015344">
    <property type="term" value="F:siderophore uptake transmembrane transporter activity"/>
    <property type="evidence" value="ECO:0007669"/>
    <property type="project" value="TreeGrafter"/>
</dbReference>
<comment type="similarity">
    <text evidence="12 13">Belongs to the TonB-dependent receptor family.</text>
</comment>
<keyword evidence="5 12" id="KW-0812">Transmembrane</keyword>
<keyword evidence="4" id="KW-0410">Iron transport</keyword>
<dbReference type="SUPFAM" id="SSF56935">
    <property type="entry name" value="Porins"/>
    <property type="match status" value="1"/>
</dbReference>
<evidence type="ECO:0000256" key="9">
    <source>
        <dbReference type="ARBA" id="ARBA00023077"/>
    </source>
</evidence>
<dbReference type="Pfam" id="PF07715">
    <property type="entry name" value="Plug"/>
    <property type="match status" value="1"/>
</dbReference>